<dbReference type="GO" id="GO:0005737">
    <property type="term" value="C:cytoplasm"/>
    <property type="evidence" value="ECO:0007669"/>
    <property type="project" value="TreeGrafter"/>
</dbReference>
<proteinExistence type="predicted"/>
<accession>A0A212DHK8</accession>
<dbReference type="Gene3D" id="3.80.10.10">
    <property type="entry name" value="Ribonuclease Inhibitor"/>
    <property type="match status" value="1"/>
</dbReference>
<sequence>MDSGTPLASLPPQIVPSTWAPPLFLHPVQPPPTRSHRTEDRTVSSAVSGLLAEVLFPPLMGCVLTSACCLDLASAIVNNPHLQSLDLGNNDLQDDGVKFLFEALRHPNCNIQRLGLCKEALDEEAQKLLEAVGSSNLHLAVKQDCNDHEEEDGSCNSVK</sequence>
<protein>
    <submittedName>
        <fullName evidence="1">Uncharacterized protein</fullName>
    </submittedName>
</protein>
<dbReference type="SUPFAM" id="SSF52047">
    <property type="entry name" value="RNI-like"/>
    <property type="match status" value="1"/>
</dbReference>
<dbReference type="GO" id="GO:0050727">
    <property type="term" value="P:regulation of inflammatory response"/>
    <property type="evidence" value="ECO:0007669"/>
    <property type="project" value="TreeGrafter"/>
</dbReference>
<dbReference type="InterPro" id="IPR032675">
    <property type="entry name" value="LRR_dom_sf"/>
</dbReference>
<dbReference type="EMBL" id="MKHE01000001">
    <property type="protein sequence ID" value="OWK17733.1"/>
    <property type="molecule type" value="Genomic_DNA"/>
</dbReference>
<dbReference type="Pfam" id="PF13516">
    <property type="entry name" value="LRR_6"/>
    <property type="match status" value="1"/>
</dbReference>
<dbReference type="OrthoDB" id="120976at2759"/>
<dbReference type="InterPro" id="IPR001611">
    <property type="entry name" value="Leu-rich_rpt"/>
</dbReference>
<comment type="caution">
    <text evidence="1">The sequence shown here is derived from an EMBL/GenBank/DDBJ whole genome shotgun (WGS) entry which is preliminary data.</text>
</comment>
<dbReference type="PANTHER" id="PTHR45690:SF15">
    <property type="entry name" value="NACHT, LRR AND PYD DOMAINS-CONTAINING PROTEIN 14"/>
    <property type="match status" value="1"/>
</dbReference>
<gene>
    <name evidence="1" type="ORF">Celaphus_00009114</name>
</gene>
<dbReference type="AlphaFoldDB" id="A0A212DHK8"/>
<dbReference type="Proteomes" id="UP000242450">
    <property type="component" value="Chromosome 1"/>
</dbReference>
<organism evidence="1 2">
    <name type="scientific">Cervus elaphus hippelaphus</name>
    <name type="common">European red deer</name>
    <dbReference type="NCBI Taxonomy" id="46360"/>
    <lineage>
        <taxon>Eukaryota</taxon>
        <taxon>Metazoa</taxon>
        <taxon>Chordata</taxon>
        <taxon>Craniata</taxon>
        <taxon>Vertebrata</taxon>
        <taxon>Euteleostomi</taxon>
        <taxon>Mammalia</taxon>
        <taxon>Eutheria</taxon>
        <taxon>Laurasiatheria</taxon>
        <taxon>Artiodactyla</taxon>
        <taxon>Ruminantia</taxon>
        <taxon>Pecora</taxon>
        <taxon>Cervidae</taxon>
        <taxon>Cervinae</taxon>
        <taxon>Cervus</taxon>
    </lineage>
</organism>
<reference evidence="1 2" key="1">
    <citation type="journal article" date="2018" name="Mol. Genet. Genomics">
        <title>The red deer Cervus elaphus genome CerEla1.0: sequencing, annotating, genes, and chromosomes.</title>
        <authorList>
            <person name="Bana N.A."/>
            <person name="Nyiri A."/>
            <person name="Nagy J."/>
            <person name="Frank K."/>
            <person name="Nagy T."/>
            <person name="Steger V."/>
            <person name="Schiller M."/>
            <person name="Lakatos P."/>
            <person name="Sugar L."/>
            <person name="Horn P."/>
            <person name="Barta E."/>
            <person name="Orosz L."/>
        </authorList>
    </citation>
    <scope>NUCLEOTIDE SEQUENCE [LARGE SCALE GENOMIC DNA]</scope>
    <source>
        <strain evidence="1">Hungarian</strain>
    </source>
</reference>
<evidence type="ECO:0000313" key="2">
    <source>
        <dbReference type="Proteomes" id="UP000242450"/>
    </source>
</evidence>
<name>A0A212DHK8_CEREH</name>
<evidence type="ECO:0000313" key="1">
    <source>
        <dbReference type="EMBL" id="OWK17733.1"/>
    </source>
</evidence>
<keyword evidence="2" id="KW-1185">Reference proteome</keyword>
<dbReference type="PANTHER" id="PTHR45690">
    <property type="entry name" value="NACHT, LRR AND PYD DOMAINS-CONTAINING PROTEIN 12"/>
    <property type="match status" value="1"/>
</dbReference>
<dbReference type="InterPro" id="IPR050637">
    <property type="entry name" value="NLRP_innate_immun_reg"/>
</dbReference>
<dbReference type="SMART" id="SM00368">
    <property type="entry name" value="LRR_RI"/>
    <property type="match status" value="1"/>
</dbReference>